<protein>
    <submittedName>
        <fullName evidence="2">Uncharacterized protein</fullName>
    </submittedName>
</protein>
<feature type="region of interest" description="Disordered" evidence="1">
    <location>
        <begin position="85"/>
        <end position="112"/>
    </location>
</feature>
<name>A0AAN9V0M3_9PEZI</name>
<dbReference type="Proteomes" id="UP001320420">
    <property type="component" value="Unassembled WGS sequence"/>
</dbReference>
<keyword evidence="3" id="KW-1185">Reference proteome</keyword>
<reference evidence="2 3" key="1">
    <citation type="submission" date="2024-02" db="EMBL/GenBank/DDBJ databases">
        <title>De novo assembly and annotation of 12 fungi associated with fruit tree decline syndrome in Ontario, Canada.</title>
        <authorList>
            <person name="Sulman M."/>
            <person name="Ellouze W."/>
            <person name="Ilyukhin E."/>
        </authorList>
    </citation>
    <scope>NUCLEOTIDE SEQUENCE [LARGE SCALE GENOMIC DNA]</scope>
    <source>
        <strain evidence="2 3">M11/M66-122</strain>
    </source>
</reference>
<comment type="caution">
    <text evidence="2">The sequence shown here is derived from an EMBL/GenBank/DDBJ whole genome shotgun (WGS) entry which is preliminary data.</text>
</comment>
<evidence type="ECO:0000313" key="3">
    <source>
        <dbReference type="Proteomes" id="UP001320420"/>
    </source>
</evidence>
<proteinExistence type="predicted"/>
<dbReference type="EMBL" id="JAKJXP020000011">
    <property type="protein sequence ID" value="KAK7755770.1"/>
    <property type="molecule type" value="Genomic_DNA"/>
</dbReference>
<accession>A0AAN9V0M3</accession>
<evidence type="ECO:0000256" key="1">
    <source>
        <dbReference type="SAM" id="MobiDB-lite"/>
    </source>
</evidence>
<organism evidence="2 3">
    <name type="scientific">Diatrype stigma</name>
    <dbReference type="NCBI Taxonomy" id="117547"/>
    <lineage>
        <taxon>Eukaryota</taxon>
        <taxon>Fungi</taxon>
        <taxon>Dikarya</taxon>
        <taxon>Ascomycota</taxon>
        <taxon>Pezizomycotina</taxon>
        <taxon>Sordariomycetes</taxon>
        <taxon>Xylariomycetidae</taxon>
        <taxon>Xylariales</taxon>
        <taxon>Diatrypaceae</taxon>
        <taxon>Diatrype</taxon>
    </lineage>
</organism>
<gene>
    <name evidence="2" type="ORF">SLS62_002383</name>
</gene>
<feature type="region of interest" description="Disordered" evidence="1">
    <location>
        <begin position="1"/>
        <end position="55"/>
    </location>
</feature>
<feature type="compositionally biased region" description="Basic and acidic residues" evidence="1">
    <location>
        <begin position="34"/>
        <end position="53"/>
    </location>
</feature>
<evidence type="ECO:0000313" key="2">
    <source>
        <dbReference type="EMBL" id="KAK7755770.1"/>
    </source>
</evidence>
<sequence>MISWPGHTLPGHHRTRPGGIHRPPKHRPTGTGHDQGDGGHGDPHHTRPWDHHPHANCTFTQTITVHEPAARGSSTVVLETYSWQPTSVTGSEEHSTTSIDEKPAVTTDGGEDPMIVTIAHPGFTIKVSMPAPGDGESE</sequence>
<dbReference type="AlphaFoldDB" id="A0AAN9V0M3"/>
<feature type="compositionally biased region" description="Basic and acidic residues" evidence="1">
    <location>
        <begin position="91"/>
        <end position="103"/>
    </location>
</feature>